<gene>
    <name evidence="3" type="ORF">HUJ06_006815</name>
</gene>
<organism evidence="3 4">
    <name type="scientific">Nelumbo nucifera</name>
    <name type="common">Sacred lotus</name>
    <dbReference type="NCBI Taxonomy" id="4432"/>
    <lineage>
        <taxon>Eukaryota</taxon>
        <taxon>Viridiplantae</taxon>
        <taxon>Streptophyta</taxon>
        <taxon>Embryophyta</taxon>
        <taxon>Tracheophyta</taxon>
        <taxon>Spermatophyta</taxon>
        <taxon>Magnoliopsida</taxon>
        <taxon>Proteales</taxon>
        <taxon>Nelumbonaceae</taxon>
        <taxon>Nelumbo</taxon>
    </lineage>
</organism>
<sequence length="292" mass="33234">MICVGLGISLTSPSTALALLSSKPPLLRLRRFPSPLSNVRPLDFKKRTNQGRFRSLKCRAEFSQDAPFAIAIGACILNSLAFPIANGPDDDSSSAIDSTDARFAVMGIISFIPYFNWLSWVFAWMDTGSRRYVVYSLVYLAPYLRTNLSLSPEESWLPIAGIIFCIIHVQVSCFISGQESPSSTNTKKRYVFVRKHTREFSGTYPWQLEASIRNADIKGFQLFTESRKYLSPRTKSTQPEDHEGILSKEKKEHRKPPSTQEKARIEIQDWGIESPLDDRQHLSEDERRKHKD</sequence>
<proteinExistence type="predicted"/>
<evidence type="ECO:0000256" key="2">
    <source>
        <dbReference type="SAM" id="Phobius"/>
    </source>
</evidence>
<dbReference type="PANTHER" id="PTHR36804:SF1">
    <property type="entry name" value="OS04G0585600 PROTEIN"/>
    <property type="match status" value="1"/>
</dbReference>
<protein>
    <submittedName>
        <fullName evidence="3">Uncharacterized protein</fullName>
    </submittedName>
</protein>
<comment type="caution">
    <text evidence="3">The sequence shown here is derived from an EMBL/GenBank/DDBJ whole genome shotgun (WGS) entry which is preliminary data.</text>
</comment>
<keyword evidence="2" id="KW-0812">Transmembrane</keyword>
<dbReference type="Proteomes" id="UP000607653">
    <property type="component" value="Unassembled WGS sequence"/>
</dbReference>
<evidence type="ECO:0000256" key="1">
    <source>
        <dbReference type="SAM" id="MobiDB-lite"/>
    </source>
</evidence>
<evidence type="ECO:0000313" key="4">
    <source>
        <dbReference type="Proteomes" id="UP000607653"/>
    </source>
</evidence>
<accession>A0A822YYA5</accession>
<evidence type="ECO:0000313" key="3">
    <source>
        <dbReference type="EMBL" id="DAD36175.1"/>
    </source>
</evidence>
<keyword evidence="2" id="KW-1133">Transmembrane helix</keyword>
<name>A0A822YYA5_NELNU</name>
<dbReference type="AlphaFoldDB" id="A0A822YYA5"/>
<feature type="compositionally biased region" description="Basic and acidic residues" evidence="1">
    <location>
        <begin position="276"/>
        <end position="292"/>
    </location>
</feature>
<reference evidence="3 4" key="1">
    <citation type="journal article" date="2020" name="Mol. Biol. Evol.">
        <title>Distinct Expression and Methylation Patterns for Genes with Different Fates following a Single Whole-Genome Duplication in Flowering Plants.</title>
        <authorList>
            <person name="Shi T."/>
            <person name="Rahmani R.S."/>
            <person name="Gugger P.F."/>
            <person name="Wang M."/>
            <person name="Li H."/>
            <person name="Zhang Y."/>
            <person name="Li Z."/>
            <person name="Wang Q."/>
            <person name="Van de Peer Y."/>
            <person name="Marchal K."/>
            <person name="Chen J."/>
        </authorList>
    </citation>
    <scope>NUCLEOTIDE SEQUENCE [LARGE SCALE GENOMIC DNA]</scope>
    <source>
        <tissue evidence="3">Leaf</tissue>
    </source>
</reference>
<dbReference type="EMBL" id="DUZY01000004">
    <property type="protein sequence ID" value="DAD36175.1"/>
    <property type="molecule type" value="Genomic_DNA"/>
</dbReference>
<feature type="transmembrane region" description="Helical" evidence="2">
    <location>
        <begin position="103"/>
        <end position="125"/>
    </location>
</feature>
<keyword evidence="4" id="KW-1185">Reference proteome</keyword>
<feature type="region of interest" description="Disordered" evidence="1">
    <location>
        <begin position="230"/>
        <end position="292"/>
    </location>
</feature>
<dbReference type="PANTHER" id="PTHR36804">
    <property type="entry name" value="OSJNBA0013K16.11 PROTEIN"/>
    <property type="match status" value="1"/>
</dbReference>
<feature type="compositionally biased region" description="Basic and acidic residues" evidence="1">
    <location>
        <begin position="238"/>
        <end position="250"/>
    </location>
</feature>
<keyword evidence="2" id="KW-0472">Membrane</keyword>